<feature type="coiled-coil region" evidence="1">
    <location>
        <begin position="540"/>
        <end position="567"/>
    </location>
</feature>
<evidence type="ECO:0008006" key="4">
    <source>
        <dbReference type="Google" id="ProtNLM"/>
    </source>
</evidence>
<keyword evidence="1" id="KW-0175">Coiled coil</keyword>
<sequence length="643" mass="69915">MVQGLETCSADFGDGIEFTLIAGERALYVDGDLQAARRWFDDAYRMAQGENNATAMARSALGLGGVWVHEHRTTVEAGLVRMRQRHALAAIDARSTLALRLRARLTGEEDYRNGEHAAIIKIVAEARRAGDAQALAEALSLAHHCLLAPEHGMLRADLAEELVAQAGSTGRRGDLLMGLLWQTVDRFLAADPHAERALEELRSRLDQHDHRAVGFVVSAMDVMLAVRTGKFGQAETLANVAAERGSIAGDVDTTGWYGGQLGTIRWFQGRIAELVPVLLEMVNSPMLSAVDNSYFAALAVASAAKGDKRLATGMLARLRGRDLADLPRSSSWLTTMYGIVEAAYLLDDTETAAQAYQLLSPFARLPMIVSLGVSCFGSTRHALGVACLTVGDVDRAVEHLRGAVQDNLALGHWPAAVLARWRLGQALARRNGPHDEAATRELALAQEEAAELGMVLPAAPESRATIKSKEVGRCRRHGRHWQIDLNGRTVLVDHSVGMRHLATLIANPGCEIRATDLAAGPGMAEGESDTGQPVLDEQAKRTYKQRLAQLQAEIDELESQHDLGRTEALRAERDWLVDELAAATGMSGRVRRFTGSEERARIAVGKAIRRALTRITEADQIIGEELRTTVQTGLRCCYRPADR</sequence>
<name>A0A5M3W8X3_9ACTN</name>
<accession>A0A5M3W8X3</accession>
<evidence type="ECO:0000313" key="2">
    <source>
        <dbReference type="EMBL" id="GES05527.1"/>
    </source>
</evidence>
<dbReference type="AlphaFoldDB" id="A0A5M3W8X3"/>
<proteinExistence type="predicted"/>
<evidence type="ECO:0000256" key="1">
    <source>
        <dbReference type="SAM" id="Coils"/>
    </source>
</evidence>
<gene>
    <name evidence="2" type="ORF">Acor_75950</name>
</gene>
<dbReference type="EMBL" id="BLAD01000103">
    <property type="protein sequence ID" value="GES05527.1"/>
    <property type="molecule type" value="Genomic_DNA"/>
</dbReference>
<evidence type="ECO:0000313" key="3">
    <source>
        <dbReference type="Proteomes" id="UP000334990"/>
    </source>
</evidence>
<reference evidence="2 3" key="1">
    <citation type="submission" date="2019-10" db="EMBL/GenBank/DDBJ databases">
        <title>Whole genome shotgun sequence of Acrocarpospora corrugata NBRC 13972.</title>
        <authorList>
            <person name="Ichikawa N."/>
            <person name="Kimura A."/>
            <person name="Kitahashi Y."/>
            <person name="Komaki H."/>
            <person name="Oguchi A."/>
        </authorList>
    </citation>
    <scope>NUCLEOTIDE SEQUENCE [LARGE SCALE GENOMIC DNA]</scope>
    <source>
        <strain evidence="2 3">NBRC 13972</strain>
    </source>
</reference>
<dbReference type="Proteomes" id="UP000334990">
    <property type="component" value="Unassembled WGS sequence"/>
</dbReference>
<protein>
    <recommendedName>
        <fullName evidence="4">MalT-like TPR region domain-containing protein</fullName>
    </recommendedName>
</protein>
<keyword evidence="3" id="KW-1185">Reference proteome</keyword>
<organism evidence="2 3">
    <name type="scientific">Acrocarpospora corrugata</name>
    <dbReference type="NCBI Taxonomy" id="35763"/>
    <lineage>
        <taxon>Bacteria</taxon>
        <taxon>Bacillati</taxon>
        <taxon>Actinomycetota</taxon>
        <taxon>Actinomycetes</taxon>
        <taxon>Streptosporangiales</taxon>
        <taxon>Streptosporangiaceae</taxon>
        <taxon>Acrocarpospora</taxon>
    </lineage>
</organism>
<comment type="caution">
    <text evidence="2">The sequence shown here is derived from an EMBL/GenBank/DDBJ whole genome shotgun (WGS) entry which is preliminary data.</text>
</comment>